<feature type="compositionally biased region" description="Low complexity" evidence="1">
    <location>
        <begin position="11"/>
        <end position="38"/>
    </location>
</feature>
<dbReference type="OrthoDB" id="3405072at2"/>
<sequence>MSSPYGPPGGYPQWGQQPQGPGMQPAAPGYPQPGGFAPQQPPQPPQPPPQAPPQQQQYGYGQQYPPGGAQFQQQGGFGQFDEFGPKKPKKKRSALPWVSAGIIVVILALVVLVLGFITPGWFVKPVFDSASVEKGVSQTLRSSYSLTGVGQVSCPAGQQVTVGHRFDCKVTIDSQPKTVTVTVKNVKGVYEVGHPR</sequence>
<dbReference type="Proteomes" id="UP000199529">
    <property type="component" value="Unassembled WGS sequence"/>
</dbReference>
<evidence type="ECO:0000259" key="3">
    <source>
        <dbReference type="Pfam" id="PF14230"/>
    </source>
</evidence>
<feature type="compositionally biased region" description="Pro residues" evidence="1">
    <location>
        <begin position="1"/>
        <end position="10"/>
    </location>
</feature>
<gene>
    <name evidence="4" type="ORF">SAMN05216215_1001138</name>
</gene>
<dbReference type="STRING" id="418495.SAMN05216215_1001138"/>
<feature type="region of interest" description="Disordered" evidence="1">
    <location>
        <begin position="1"/>
        <end position="90"/>
    </location>
</feature>
<keyword evidence="2" id="KW-0472">Membrane</keyword>
<dbReference type="Pfam" id="PF14230">
    <property type="entry name" value="DUF4333"/>
    <property type="match status" value="1"/>
</dbReference>
<feature type="transmembrane region" description="Helical" evidence="2">
    <location>
        <begin position="94"/>
        <end position="117"/>
    </location>
</feature>
<keyword evidence="5" id="KW-1185">Reference proteome</keyword>
<dbReference type="EMBL" id="FNOK01000001">
    <property type="protein sequence ID" value="SDW07883.1"/>
    <property type="molecule type" value="Genomic_DNA"/>
</dbReference>
<evidence type="ECO:0000256" key="1">
    <source>
        <dbReference type="SAM" id="MobiDB-lite"/>
    </source>
</evidence>
<dbReference type="InterPro" id="IPR025637">
    <property type="entry name" value="DUF4333"/>
</dbReference>
<evidence type="ECO:0000256" key="2">
    <source>
        <dbReference type="SAM" id="Phobius"/>
    </source>
</evidence>
<feature type="compositionally biased region" description="Pro residues" evidence="1">
    <location>
        <begin position="39"/>
        <end position="52"/>
    </location>
</feature>
<feature type="domain" description="DUF4333" evidence="3">
    <location>
        <begin position="111"/>
        <end position="188"/>
    </location>
</feature>
<dbReference type="AlphaFoldDB" id="A0A1H2QKZ9"/>
<reference evidence="5" key="1">
    <citation type="submission" date="2016-10" db="EMBL/GenBank/DDBJ databases">
        <authorList>
            <person name="Varghese N."/>
            <person name="Submissions S."/>
        </authorList>
    </citation>
    <scope>NUCLEOTIDE SEQUENCE [LARGE SCALE GENOMIC DNA]</scope>
    <source>
        <strain evidence="5">CGMCC 4.3530</strain>
    </source>
</reference>
<proteinExistence type="predicted"/>
<accession>A0A1H2QKZ9</accession>
<feature type="compositionally biased region" description="Low complexity" evidence="1">
    <location>
        <begin position="53"/>
        <end position="74"/>
    </location>
</feature>
<name>A0A1H2QKZ9_9PSEU</name>
<evidence type="ECO:0000313" key="5">
    <source>
        <dbReference type="Proteomes" id="UP000199529"/>
    </source>
</evidence>
<keyword evidence="2" id="KW-1133">Transmembrane helix</keyword>
<protein>
    <recommendedName>
        <fullName evidence="3">DUF4333 domain-containing protein</fullName>
    </recommendedName>
</protein>
<evidence type="ECO:0000313" key="4">
    <source>
        <dbReference type="EMBL" id="SDW07883.1"/>
    </source>
</evidence>
<organism evidence="4 5">
    <name type="scientific">Saccharopolyspora shandongensis</name>
    <dbReference type="NCBI Taxonomy" id="418495"/>
    <lineage>
        <taxon>Bacteria</taxon>
        <taxon>Bacillati</taxon>
        <taxon>Actinomycetota</taxon>
        <taxon>Actinomycetes</taxon>
        <taxon>Pseudonocardiales</taxon>
        <taxon>Pseudonocardiaceae</taxon>
        <taxon>Saccharopolyspora</taxon>
    </lineage>
</organism>
<keyword evidence="2" id="KW-0812">Transmembrane</keyword>